<comment type="caution">
    <text evidence="1">The sequence shown here is derived from an EMBL/GenBank/DDBJ whole genome shotgun (WGS) entry which is preliminary data.</text>
</comment>
<proteinExistence type="predicted"/>
<dbReference type="EMBL" id="JACOPE010000001">
    <property type="protein sequence ID" value="MBC5682095.1"/>
    <property type="molecule type" value="Genomic_DNA"/>
</dbReference>
<dbReference type="RefSeq" id="WP_186864302.1">
    <property type="nucleotide sequence ID" value="NZ_JACOPE010000001.1"/>
</dbReference>
<protein>
    <recommendedName>
        <fullName evidence="3">HipA-like C-terminal domain-containing protein</fullName>
    </recommendedName>
</protein>
<evidence type="ECO:0008006" key="3">
    <source>
        <dbReference type="Google" id="ProtNLM"/>
    </source>
</evidence>
<sequence>MIELFEQNIRTNDRQSSKGNQLKWENKGIWYKADYTGYEGLAEYMISHLLKKSTLTENEFVCYDLEKIKYGSVIYNGVKSKNFLNEDWQIITLERLFKNFFGESLYKTLYRIPEYKERLHFLVQQVERITGLQNFGIYMNKLLTIDAFFLNEDRHTHNIAVLMNGNGDYMYCPIFDNGAGLLSDTTMDYPLSGDTYSLIDNVQPKTICSEFDEQLDISKSLYNMNLKFHFTKKDVNELLVNAGAYPEEIRNRVETVIFAQMRKYTYLFSPI</sequence>
<dbReference type="Proteomes" id="UP000631576">
    <property type="component" value="Unassembled WGS sequence"/>
</dbReference>
<gene>
    <name evidence="1" type="ORF">H8S40_00555</name>
</gene>
<evidence type="ECO:0000313" key="2">
    <source>
        <dbReference type="Proteomes" id="UP000631576"/>
    </source>
</evidence>
<keyword evidence="2" id="KW-1185">Reference proteome</keyword>
<reference evidence="1 2" key="1">
    <citation type="submission" date="2020-08" db="EMBL/GenBank/DDBJ databases">
        <title>Genome public.</title>
        <authorList>
            <person name="Liu C."/>
            <person name="Sun Q."/>
        </authorList>
    </citation>
    <scope>NUCLEOTIDE SEQUENCE [LARGE SCALE GENOMIC DNA]</scope>
    <source>
        <strain evidence="1 2">NSJ-13</strain>
    </source>
</reference>
<organism evidence="1 2">
    <name type="scientific">Ruminococcus hominis</name>
    <dbReference type="NCBI Taxonomy" id="2763065"/>
    <lineage>
        <taxon>Bacteria</taxon>
        <taxon>Bacillati</taxon>
        <taxon>Bacillota</taxon>
        <taxon>Clostridia</taxon>
        <taxon>Eubacteriales</taxon>
        <taxon>Oscillospiraceae</taxon>
        <taxon>Ruminococcus</taxon>
    </lineage>
</organism>
<dbReference type="Gene3D" id="1.10.1070.20">
    <property type="match status" value="1"/>
</dbReference>
<evidence type="ECO:0000313" key="1">
    <source>
        <dbReference type="EMBL" id="MBC5682095.1"/>
    </source>
</evidence>
<name>A0ABR7G3S2_9FIRM</name>
<accession>A0ABR7G3S2</accession>